<dbReference type="PANTHER" id="PTHR30121:SF11">
    <property type="entry name" value="AAA+ ATPASE DOMAIN-CONTAINING PROTEIN"/>
    <property type="match status" value="1"/>
</dbReference>
<feature type="domain" description="Type IV secretion system coupling protein TraD DNA-binding" evidence="2">
    <location>
        <begin position="247"/>
        <end position="350"/>
    </location>
</feature>
<dbReference type="SUPFAM" id="SSF52540">
    <property type="entry name" value="P-loop containing nucleoside triphosphate hydrolases"/>
    <property type="match status" value="1"/>
</dbReference>
<accession>A0A1T4X814</accession>
<proteinExistence type="predicted"/>
<evidence type="ECO:0000259" key="1">
    <source>
        <dbReference type="Pfam" id="PF01935"/>
    </source>
</evidence>
<evidence type="ECO:0000313" key="4">
    <source>
        <dbReference type="Proteomes" id="UP000190774"/>
    </source>
</evidence>
<feature type="domain" description="Helicase HerA central" evidence="1">
    <location>
        <begin position="18"/>
        <end position="69"/>
    </location>
</feature>
<dbReference type="RefSeq" id="WP_078812398.1">
    <property type="nucleotide sequence ID" value="NZ_FUYE01000003.1"/>
</dbReference>
<dbReference type="STRING" id="48467.SAMN02745166_01196"/>
<dbReference type="InterPro" id="IPR027417">
    <property type="entry name" value="P-loop_NTPase"/>
</dbReference>
<evidence type="ECO:0000259" key="2">
    <source>
        <dbReference type="Pfam" id="PF10412"/>
    </source>
</evidence>
<evidence type="ECO:0000313" key="3">
    <source>
        <dbReference type="EMBL" id="SKA85732.1"/>
    </source>
</evidence>
<keyword evidence="4" id="KW-1185">Reference proteome</keyword>
<dbReference type="Gene3D" id="3.40.50.300">
    <property type="entry name" value="P-loop containing nucleotide triphosphate hydrolases"/>
    <property type="match status" value="2"/>
</dbReference>
<dbReference type="InterPro" id="IPR002789">
    <property type="entry name" value="HerA_central"/>
</dbReference>
<dbReference type="AlphaFoldDB" id="A0A1T4X814"/>
<organism evidence="3 4">
    <name type="scientific">Prosthecobacter debontii</name>
    <dbReference type="NCBI Taxonomy" id="48467"/>
    <lineage>
        <taxon>Bacteria</taxon>
        <taxon>Pseudomonadati</taxon>
        <taxon>Verrucomicrobiota</taxon>
        <taxon>Verrucomicrobiia</taxon>
        <taxon>Verrucomicrobiales</taxon>
        <taxon>Verrucomicrobiaceae</taxon>
        <taxon>Prosthecobacter</taxon>
    </lineage>
</organism>
<dbReference type="Pfam" id="PF10412">
    <property type="entry name" value="TrwB_AAD_bind"/>
    <property type="match status" value="1"/>
</dbReference>
<dbReference type="CDD" id="cd01127">
    <property type="entry name" value="TrwB_TraG_TraD_VirD4"/>
    <property type="match status" value="1"/>
</dbReference>
<dbReference type="Pfam" id="PF01935">
    <property type="entry name" value="DUF87"/>
    <property type="match status" value="1"/>
</dbReference>
<name>A0A1T4X814_9BACT</name>
<protein>
    <submittedName>
        <fullName evidence="3">AAA-like domain-containing protein</fullName>
    </submittedName>
</protein>
<dbReference type="InterPro" id="IPR019476">
    <property type="entry name" value="T4SS_TraD_DNA-bd"/>
</dbReference>
<dbReference type="EMBL" id="FUYE01000003">
    <property type="protein sequence ID" value="SKA85732.1"/>
    <property type="molecule type" value="Genomic_DNA"/>
</dbReference>
<dbReference type="PANTHER" id="PTHR30121">
    <property type="entry name" value="UNCHARACTERIZED PROTEIN YJGR-RELATED"/>
    <property type="match status" value="1"/>
</dbReference>
<sequence>MTSIYLGQRFGYAGINSPFRFRTRDFLRHVYVLGKTGMGKSTLLQLFIHGLIENGDGVAILDPHGDLATWALNAVPASRLDDVVLIDLCDPDFAPALNLVSCAIPESSRPRVASALVSAFRHIWADSWGPRLEYILYHAVRVLLDCENVSLVALPRLLTDDAFRASAVRQCRDPFVRSFWSTEYDAWDRRFRTEAIAPIQNKLGQLVAIPSVRQVLGQVRLRVNFADVLQGGRILIVNLAKGGLGDDASRLLGALITSVLSATAMERASLSQDERREFVLVLDEAQSFLSDTLASILSESRKFGLGLVLAHQYLAQLPPSVQAATLGNTGTTFAFRVSGEDADKLATNFGTFAPTQFIELPPFTALVRPIDGAGYPFRLKIEPIIVDESKYTRIIRNRSRQQFCTSRSTVEAKLNRWASVL</sequence>
<reference evidence="4" key="1">
    <citation type="submission" date="2017-02" db="EMBL/GenBank/DDBJ databases">
        <authorList>
            <person name="Varghese N."/>
            <person name="Submissions S."/>
        </authorList>
    </citation>
    <scope>NUCLEOTIDE SEQUENCE [LARGE SCALE GENOMIC DNA]</scope>
    <source>
        <strain evidence="4">ATCC 700200</strain>
    </source>
</reference>
<dbReference type="InterPro" id="IPR051162">
    <property type="entry name" value="T4SS_component"/>
</dbReference>
<dbReference type="Proteomes" id="UP000190774">
    <property type="component" value="Unassembled WGS sequence"/>
</dbReference>
<dbReference type="OrthoDB" id="185789at2"/>
<gene>
    <name evidence="3" type="ORF">SAMN02745166_01196</name>
</gene>